<proteinExistence type="predicted"/>
<protein>
    <submittedName>
        <fullName evidence="1">Uncharacterized protein</fullName>
    </submittedName>
</protein>
<sequence length="171" mass="19157">MTSRQEAVDDFTHDLAIELSRSLNLTNPNDLLAKRVIQLAKNDPSFDRFAAACQTFGRFKREFLFGIFNKIDDYLQHKKFYADDKPGRSQQNSNTTQAIATSEGTRGEVLRLGNNMPGGLITRNKSSKSDDVSPPTPCVWTPSYCILIVTGSNAPSLKHPHPKHPYSAWMN</sequence>
<organism evidence="1 2">
    <name type="scientific">Syncephalastrum racemosum</name>
    <name type="common">Filamentous fungus</name>
    <dbReference type="NCBI Taxonomy" id="13706"/>
    <lineage>
        <taxon>Eukaryota</taxon>
        <taxon>Fungi</taxon>
        <taxon>Fungi incertae sedis</taxon>
        <taxon>Mucoromycota</taxon>
        <taxon>Mucoromycotina</taxon>
        <taxon>Mucoromycetes</taxon>
        <taxon>Mucorales</taxon>
        <taxon>Syncephalastraceae</taxon>
        <taxon>Syncephalastrum</taxon>
    </lineage>
</organism>
<gene>
    <name evidence="1" type="ORF">BCR43DRAFT_362554</name>
</gene>
<dbReference type="EMBL" id="MCGN01000009">
    <property type="protein sequence ID" value="ORY93032.1"/>
    <property type="molecule type" value="Genomic_DNA"/>
</dbReference>
<keyword evidence="2" id="KW-1185">Reference proteome</keyword>
<reference evidence="1 2" key="1">
    <citation type="submission" date="2016-07" db="EMBL/GenBank/DDBJ databases">
        <title>Pervasive Adenine N6-methylation of Active Genes in Fungi.</title>
        <authorList>
            <consortium name="DOE Joint Genome Institute"/>
            <person name="Mondo S.J."/>
            <person name="Dannebaum R.O."/>
            <person name="Kuo R.C."/>
            <person name="Labutti K."/>
            <person name="Haridas S."/>
            <person name="Kuo A."/>
            <person name="Salamov A."/>
            <person name="Ahrendt S.R."/>
            <person name="Lipzen A."/>
            <person name="Sullivan W."/>
            <person name="Andreopoulos W.B."/>
            <person name="Clum A."/>
            <person name="Lindquist E."/>
            <person name="Daum C."/>
            <person name="Ramamoorthy G.K."/>
            <person name="Gryganskyi A."/>
            <person name="Culley D."/>
            <person name="Magnuson J.K."/>
            <person name="James T.Y."/>
            <person name="O'Malley M.A."/>
            <person name="Stajich J.E."/>
            <person name="Spatafora J.W."/>
            <person name="Visel A."/>
            <person name="Grigoriev I.V."/>
        </authorList>
    </citation>
    <scope>NUCLEOTIDE SEQUENCE [LARGE SCALE GENOMIC DNA]</scope>
    <source>
        <strain evidence="1 2">NRRL 2496</strain>
    </source>
</reference>
<evidence type="ECO:0000313" key="1">
    <source>
        <dbReference type="EMBL" id="ORY93032.1"/>
    </source>
</evidence>
<dbReference type="AlphaFoldDB" id="A0A1X2H3N7"/>
<evidence type="ECO:0000313" key="2">
    <source>
        <dbReference type="Proteomes" id="UP000242180"/>
    </source>
</evidence>
<comment type="caution">
    <text evidence="1">The sequence shown here is derived from an EMBL/GenBank/DDBJ whole genome shotgun (WGS) entry which is preliminary data.</text>
</comment>
<dbReference type="Proteomes" id="UP000242180">
    <property type="component" value="Unassembled WGS sequence"/>
</dbReference>
<dbReference type="InParanoid" id="A0A1X2H3N7"/>
<name>A0A1X2H3N7_SYNRA</name>
<accession>A0A1X2H3N7</accession>
<dbReference type="OrthoDB" id="10253254at2759"/>